<keyword evidence="6 10" id="KW-0472">Membrane</keyword>
<evidence type="ECO:0000256" key="6">
    <source>
        <dbReference type="ARBA" id="ARBA00023136"/>
    </source>
</evidence>
<feature type="transmembrane region" description="Helical" evidence="10">
    <location>
        <begin position="21"/>
        <end position="41"/>
    </location>
</feature>
<dbReference type="InterPro" id="IPR037185">
    <property type="entry name" value="EmrE-like"/>
</dbReference>
<feature type="transmembrane region" description="Helical" evidence="10">
    <location>
        <begin position="287"/>
        <end position="304"/>
    </location>
</feature>
<feature type="transmembrane region" description="Helical" evidence="10">
    <location>
        <begin position="232"/>
        <end position="252"/>
    </location>
</feature>
<feature type="transmembrane region" description="Helical" evidence="10">
    <location>
        <begin position="259"/>
        <end position="281"/>
    </location>
</feature>
<evidence type="ECO:0000256" key="5">
    <source>
        <dbReference type="ARBA" id="ARBA00022989"/>
    </source>
</evidence>
<dbReference type="InterPro" id="IPR013657">
    <property type="entry name" value="SCL35B1-4/HUT1"/>
</dbReference>
<dbReference type="PANTHER" id="PTHR10778:SF8">
    <property type="entry name" value="ADENOSINE 3'-PHOSPHO 5'-PHOSPHOSULFATE TRANSPORTER 2"/>
    <property type="match status" value="1"/>
</dbReference>
<dbReference type="GO" id="GO:0000139">
    <property type="term" value="C:Golgi membrane"/>
    <property type="evidence" value="ECO:0007669"/>
    <property type="project" value="UniProtKB-SubCell"/>
</dbReference>
<dbReference type="GO" id="GO:0005789">
    <property type="term" value="C:endoplasmic reticulum membrane"/>
    <property type="evidence" value="ECO:0007669"/>
    <property type="project" value="TreeGrafter"/>
</dbReference>
<comment type="similarity">
    <text evidence="2">Belongs to the nucleotide-sugar transporter family. SLC35B subfamily.</text>
</comment>
<evidence type="ECO:0000256" key="10">
    <source>
        <dbReference type="SAM" id="Phobius"/>
    </source>
</evidence>
<feature type="transmembrane region" description="Helical" evidence="10">
    <location>
        <begin position="138"/>
        <end position="157"/>
    </location>
</feature>
<dbReference type="Proteomes" id="UP000678499">
    <property type="component" value="Unassembled WGS sequence"/>
</dbReference>
<reference evidence="11" key="1">
    <citation type="submission" date="2020-11" db="EMBL/GenBank/DDBJ databases">
        <authorList>
            <person name="Tran Van P."/>
        </authorList>
    </citation>
    <scope>NUCLEOTIDE SEQUENCE</scope>
</reference>
<evidence type="ECO:0000313" key="11">
    <source>
        <dbReference type="EMBL" id="CAD7273114.1"/>
    </source>
</evidence>
<evidence type="ECO:0000256" key="3">
    <source>
        <dbReference type="ARBA" id="ARBA00022448"/>
    </source>
</evidence>
<keyword evidence="5 10" id="KW-1133">Transmembrane helix</keyword>
<dbReference type="AlphaFoldDB" id="A0A7R9BDA5"/>
<keyword evidence="12" id="KW-1185">Reference proteome</keyword>
<gene>
    <name evidence="11" type="ORF">NMOB1V02_LOCUS1017</name>
</gene>
<feature type="transmembrane region" description="Helical" evidence="10">
    <location>
        <begin position="87"/>
        <end position="110"/>
    </location>
</feature>
<evidence type="ECO:0000256" key="4">
    <source>
        <dbReference type="ARBA" id="ARBA00022692"/>
    </source>
</evidence>
<evidence type="ECO:0000256" key="9">
    <source>
        <dbReference type="ARBA" id="ARBA00042729"/>
    </source>
</evidence>
<dbReference type="EMBL" id="OA882134">
    <property type="protein sequence ID" value="CAD7273114.1"/>
    <property type="molecule type" value="Genomic_DNA"/>
</dbReference>
<organism evidence="11">
    <name type="scientific">Notodromas monacha</name>
    <dbReference type="NCBI Taxonomy" id="399045"/>
    <lineage>
        <taxon>Eukaryota</taxon>
        <taxon>Metazoa</taxon>
        <taxon>Ecdysozoa</taxon>
        <taxon>Arthropoda</taxon>
        <taxon>Crustacea</taxon>
        <taxon>Oligostraca</taxon>
        <taxon>Ostracoda</taxon>
        <taxon>Podocopa</taxon>
        <taxon>Podocopida</taxon>
        <taxon>Cypridocopina</taxon>
        <taxon>Cypridoidea</taxon>
        <taxon>Cyprididae</taxon>
        <taxon>Notodromas</taxon>
    </lineage>
</organism>
<dbReference type="GO" id="GO:0046964">
    <property type="term" value="F:3'-phosphoadenosine 5'-phosphosulfate transmembrane transporter activity"/>
    <property type="evidence" value="ECO:0007669"/>
    <property type="project" value="TreeGrafter"/>
</dbReference>
<evidence type="ECO:0000256" key="2">
    <source>
        <dbReference type="ARBA" id="ARBA00010694"/>
    </source>
</evidence>
<evidence type="ECO:0000256" key="8">
    <source>
        <dbReference type="ARBA" id="ARBA00041866"/>
    </source>
</evidence>
<dbReference type="SUPFAM" id="SSF103481">
    <property type="entry name" value="Multidrug resistance efflux transporter EmrE"/>
    <property type="match status" value="1"/>
</dbReference>
<feature type="transmembrane region" description="Helical" evidence="10">
    <location>
        <begin position="196"/>
        <end position="220"/>
    </location>
</feature>
<dbReference type="OrthoDB" id="438495at2759"/>
<protein>
    <recommendedName>
        <fullName evidence="7">Adenosine 3'-phospho 5'-phosphosulfate transporter 2</fullName>
    </recommendedName>
    <alternativeName>
        <fullName evidence="8">PAPS transporter 2</fullName>
    </alternativeName>
    <alternativeName>
        <fullName evidence="9">Solute carrier family 35 member B3 homolog</fullName>
    </alternativeName>
</protein>
<comment type="subcellular location">
    <subcellularLocation>
        <location evidence="1">Golgi apparatus membrane</location>
        <topology evidence="1">Multi-pass membrane protein</topology>
    </subcellularLocation>
</comment>
<feature type="transmembrane region" description="Helical" evidence="10">
    <location>
        <begin position="53"/>
        <end position="75"/>
    </location>
</feature>
<evidence type="ECO:0000313" key="12">
    <source>
        <dbReference type="Proteomes" id="UP000678499"/>
    </source>
</evidence>
<evidence type="ECO:0000256" key="1">
    <source>
        <dbReference type="ARBA" id="ARBA00004653"/>
    </source>
</evidence>
<name>A0A7R9BDA5_9CRUS</name>
<proteinExistence type="inferred from homology"/>
<sequence>MDPERRVLVLYIDVTRLRRNEQLAVCCVVVLISSLIYGYLLELILVSKKMSDHSWFLSLLLFAGYSFISWTEALLTKKTIGRNIPMLPLMLLGVSSVVTIGFSNSALAYLNYPTQVIFKSCKLIPVMIGGVFIMQKKYGLLDVLACVLMSIGLAALCEHPPKSPQQYYYSALTADAVIGNLQEKAMKNYEASSVEIMCLSFAVGGCLIFFYLLLIGNLFPAIEWVFSNPDCWLPLLALIVTGYISVETVLVLVKQFDALVAVTVTNLRKVFSLVLSFLVFAKPFSMNYVWSGILVAIGVYLNVFSKRLQKQPSKPLLPILQRNSKTEVVGETAVSSDGIKYDSLDIMNA</sequence>
<dbReference type="Pfam" id="PF08449">
    <property type="entry name" value="UAA"/>
    <property type="match status" value="1"/>
</dbReference>
<evidence type="ECO:0000256" key="7">
    <source>
        <dbReference type="ARBA" id="ARBA00039669"/>
    </source>
</evidence>
<keyword evidence="3" id="KW-0813">Transport</keyword>
<keyword evidence="4 10" id="KW-0812">Transmembrane</keyword>
<dbReference type="EMBL" id="CAJPEX010000097">
    <property type="protein sequence ID" value="CAG0913266.1"/>
    <property type="molecule type" value="Genomic_DNA"/>
</dbReference>
<accession>A0A7R9BDA5</accession>
<dbReference type="PANTHER" id="PTHR10778">
    <property type="entry name" value="SOLUTE CARRIER FAMILY 35 MEMBER B"/>
    <property type="match status" value="1"/>
</dbReference>